<dbReference type="CDD" id="cd24162">
    <property type="entry name" value="Prp3_C"/>
    <property type="match status" value="1"/>
</dbReference>
<dbReference type="EMBL" id="CP086715">
    <property type="protein sequence ID" value="WOO79554.1"/>
    <property type="molecule type" value="Genomic_DNA"/>
</dbReference>
<feature type="region of interest" description="Disordered" evidence="5">
    <location>
        <begin position="526"/>
        <end position="562"/>
    </location>
</feature>
<comment type="subcellular location">
    <subcellularLocation>
        <location evidence="1">Nucleus</location>
    </subcellularLocation>
</comment>
<evidence type="ECO:0000256" key="4">
    <source>
        <dbReference type="ARBA" id="ARBA00023242"/>
    </source>
</evidence>
<evidence type="ECO:0000256" key="3">
    <source>
        <dbReference type="ARBA" id="ARBA00023187"/>
    </source>
</evidence>
<feature type="domain" description="Pre-mRNA-splicing factor 3" evidence="7">
    <location>
        <begin position="235"/>
        <end position="438"/>
    </location>
</feature>
<evidence type="ECO:0000256" key="5">
    <source>
        <dbReference type="SAM" id="MobiDB-lite"/>
    </source>
</evidence>
<evidence type="ECO:0000259" key="7">
    <source>
        <dbReference type="Pfam" id="PF08572"/>
    </source>
</evidence>
<gene>
    <name evidence="8" type="primary">prp3</name>
    <name evidence="8" type="ORF">LOC62_02G003076</name>
</gene>
<keyword evidence="4" id="KW-0539">Nucleus</keyword>
<dbReference type="GeneID" id="87806322"/>
<dbReference type="PANTHER" id="PTHR14212">
    <property type="entry name" value="U4/U6-ASSOCIATED RNA SPLICING FACTOR-RELATED"/>
    <property type="match status" value="1"/>
</dbReference>
<keyword evidence="8" id="KW-0687">Ribonucleoprotein</keyword>
<name>A0AAF0Y7M7_9TREE</name>
<evidence type="ECO:0000313" key="9">
    <source>
        <dbReference type="Proteomes" id="UP000827549"/>
    </source>
</evidence>
<keyword evidence="2" id="KW-0507">mRNA processing</keyword>
<dbReference type="RefSeq" id="XP_062625586.1">
    <property type="nucleotide sequence ID" value="XM_062769602.1"/>
</dbReference>
<dbReference type="InterPro" id="IPR013881">
    <property type="entry name" value="Pre-mRNA_splic_Prp3_dom"/>
</dbReference>
<feature type="region of interest" description="Disordered" evidence="5">
    <location>
        <begin position="121"/>
        <end position="140"/>
    </location>
</feature>
<reference evidence="8" key="1">
    <citation type="submission" date="2023-10" db="EMBL/GenBank/DDBJ databases">
        <authorList>
            <person name="Noh H."/>
        </authorList>
    </citation>
    <scope>NUCLEOTIDE SEQUENCE</scope>
    <source>
        <strain evidence="8">DUCC4014</strain>
    </source>
</reference>
<feature type="region of interest" description="Disordered" evidence="5">
    <location>
        <begin position="1"/>
        <end position="89"/>
    </location>
</feature>
<dbReference type="GO" id="GO:0000398">
    <property type="term" value="P:mRNA splicing, via spliceosome"/>
    <property type="evidence" value="ECO:0007669"/>
    <property type="project" value="InterPro"/>
</dbReference>
<dbReference type="InterPro" id="IPR027104">
    <property type="entry name" value="Prp3"/>
</dbReference>
<dbReference type="AlphaFoldDB" id="A0AAF0Y7M7"/>
<protein>
    <submittedName>
        <fullName evidence="8">U4/U5/U6 small nuclear ribonucleoprotein prp3</fullName>
    </submittedName>
</protein>
<dbReference type="Pfam" id="PF08572">
    <property type="entry name" value="PRP3"/>
    <property type="match status" value="1"/>
</dbReference>
<keyword evidence="3" id="KW-0508">mRNA splicing</keyword>
<feature type="region of interest" description="Disordered" evidence="5">
    <location>
        <begin position="216"/>
        <end position="245"/>
    </location>
</feature>
<proteinExistence type="predicted"/>
<feature type="compositionally biased region" description="Acidic residues" evidence="5">
    <location>
        <begin position="532"/>
        <end position="541"/>
    </location>
</feature>
<evidence type="ECO:0000256" key="1">
    <source>
        <dbReference type="ARBA" id="ARBA00004123"/>
    </source>
</evidence>
<evidence type="ECO:0000256" key="2">
    <source>
        <dbReference type="ARBA" id="ARBA00022664"/>
    </source>
</evidence>
<accession>A0AAF0Y7M7</accession>
<dbReference type="PANTHER" id="PTHR14212:SF0">
    <property type="entry name" value="U4_U6 SMALL NUCLEAR RIBONUCLEOPROTEIN PRP3"/>
    <property type="match status" value="1"/>
</dbReference>
<feature type="compositionally biased region" description="Pro residues" evidence="5">
    <location>
        <begin position="52"/>
        <end position="69"/>
    </location>
</feature>
<evidence type="ECO:0000313" key="8">
    <source>
        <dbReference type="EMBL" id="WOO79554.1"/>
    </source>
</evidence>
<keyword evidence="9" id="KW-1185">Reference proteome</keyword>
<feature type="compositionally biased region" description="Low complexity" evidence="5">
    <location>
        <begin position="76"/>
        <end position="89"/>
    </location>
</feature>
<dbReference type="Pfam" id="PF06544">
    <property type="entry name" value="Prp3_C"/>
    <property type="match status" value="1"/>
</dbReference>
<dbReference type="GO" id="GO:0046540">
    <property type="term" value="C:U4/U6 x U5 tri-snRNP complex"/>
    <property type="evidence" value="ECO:0007669"/>
    <property type="project" value="InterPro"/>
</dbReference>
<dbReference type="InterPro" id="IPR010541">
    <property type="entry name" value="Prp3_C"/>
</dbReference>
<evidence type="ECO:0000259" key="6">
    <source>
        <dbReference type="Pfam" id="PF06544"/>
    </source>
</evidence>
<organism evidence="8 9">
    <name type="scientific">Vanrija pseudolonga</name>
    <dbReference type="NCBI Taxonomy" id="143232"/>
    <lineage>
        <taxon>Eukaryota</taxon>
        <taxon>Fungi</taxon>
        <taxon>Dikarya</taxon>
        <taxon>Basidiomycota</taxon>
        <taxon>Agaricomycotina</taxon>
        <taxon>Tremellomycetes</taxon>
        <taxon>Trichosporonales</taxon>
        <taxon>Trichosporonaceae</taxon>
        <taxon>Vanrija</taxon>
    </lineage>
</organism>
<feature type="domain" description="Small nuclear ribonucleoprotein Prp3 C-terminal" evidence="6">
    <location>
        <begin position="462"/>
        <end position="605"/>
    </location>
</feature>
<dbReference type="Proteomes" id="UP000827549">
    <property type="component" value="Chromosome 2"/>
</dbReference>
<sequence length="615" mass="67656">MSGRRPADGQPAGQPPAKKPAFDINSIRAQLAAKKAEVEARLAGASSGSASPAPPAAATPAPPVKPAAPAPRKDSSSAPGPAALPPRATVDPAIAAQIAAAKARIDALQNKKAEKANPYLSGVASSSAPAPAPKPAPAAASSVSVALHPLLMADTSGSGAGEKNEKKAMRDRYKTMAPKFSTVRANASIVEEAQKVIEKTKPALATAAISNPYAAGAQASAPGAPPTEVDAGGPSARGRKSRKMQFSAPGRYVRQGDQLRNEIKLEELKQRIAAQSVKAGLDSEFDVVQRSLKRAQPPAVEWWDEAILPKGATYDDIDKADDYFRTSEDSLITHLVQHPIAIAAPSDRKQPERGLMLTKKEQKKMRRQRRLAELQDKRDRQKMGLIPPDPPKVRLANLMKVLTSDAVQDPTKVEAKVRREVAMRQFRHEKDNEGRKLTKEQRHEKEYEKLAQKERNDGLYASVYIVKYLTNGRHKFKVRETAKNDLLSGICVFHPNFALVIVEGVQNKIRHYRQLMLHRIDWTEEARPHGEADDDSDDSDDEEKKKKKAEGEEEGPDMSENKCELIWEGEIPERTFKIFRARHAETDGAGKDWLTQKYEGMWDLAKRWTWQGEDL</sequence>